<sequence>MSTWQQTQTPYGSGTAPPPPGFYPQGAPYPKVDDAYVPSGGYPSAGGYPSGGGYPPPSYGQQNIPYYGSPNMPPPQNDSYNASDNFGFSDKTIRRKFISKVYSIIMCQLLITLLCVAVSTFHIPTKNYIASNPGLSLVAIIITFGTLIALACCEDLRRKAPTNFILLFVFTLAESFLVAVTTTKYYTNEVLLALGLTTLICFALTLFALQTKIDFTVMGGFLLIATLVLLVGSIVAIFFPGKLIKLLISCAGALIFSLYLLYDTQLMVGGDHKYSISPEEYIFAALNIYMDVINIFMYILAIIGSSNDD</sequence>
<dbReference type="PANTHER" id="PTHR23291">
    <property type="entry name" value="BAX INHIBITOR-RELATED"/>
    <property type="match status" value="1"/>
</dbReference>
<feature type="transmembrane region" description="Helical" evidence="5">
    <location>
        <begin position="282"/>
        <end position="303"/>
    </location>
</feature>
<gene>
    <name evidence="7" type="ORF">CINCED_3A017219</name>
</gene>
<feature type="region of interest" description="Disordered" evidence="6">
    <location>
        <begin position="1"/>
        <end position="35"/>
    </location>
</feature>
<evidence type="ECO:0000256" key="5">
    <source>
        <dbReference type="RuleBase" id="RU004379"/>
    </source>
</evidence>
<comment type="similarity">
    <text evidence="5">Belongs to the BI1 family.</text>
</comment>
<name>A0A5E4ND48_9HEMI</name>
<keyword evidence="3 5" id="KW-1133">Transmembrane helix</keyword>
<feature type="compositionally biased region" description="Polar residues" evidence="6">
    <location>
        <begin position="1"/>
        <end position="12"/>
    </location>
</feature>
<evidence type="ECO:0000256" key="6">
    <source>
        <dbReference type="SAM" id="MobiDB-lite"/>
    </source>
</evidence>
<dbReference type="OrthoDB" id="7933078at2759"/>
<evidence type="ECO:0000313" key="7">
    <source>
        <dbReference type="EMBL" id="VVC39511.1"/>
    </source>
</evidence>
<feature type="transmembrane region" description="Helical" evidence="5">
    <location>
        <begin position="191"/>
        <end position="209"/>
    </location>
</feature>
<dbReference type="Pfam" id="PF01027">
    <property type="entry name" value="Bax1-I"/>
    <property type="match status" value="1"/>
</dbReference>
<feature type="transmembrane region" description="Helical" evidence="5">
    <location>
        <begin position="246"/>
        <end position="262"/>
    </location>
</feature>
<evidence type="ECO:0000313" key="8">
    <source>
        <dbReference type="Proteomes" id="UP000325440"/>
    </source>
</evidence>
<evidence type="ECO:0000256" key="1">
    <source>
        <dbReference type="ARBA" id="ARBA00004141"/>
    </source>
</evidence>
<evidence type="ECO:0000256" key="2">
    <source>
        <dbReference type="ARBA" id="ARBA00022692"/>
    </source>
</evidence>
<dbReference type="Proteomes" id="UP000325440">
    <property type="component" value="Unassembled WGS sequence"/>
</dbReference>
<accession>A0A5E4ND48</accession>
<dbReference type="GO" id="GO:0016020">
    <property type="term" value="C:membrane"/>
    <property type="evidence" value="ECO:0007669"/>
    <property type="project" value="UniProtKB-SubCell"/>
</dbReference>
<feature type="transmembrane region" description="Helical" evidence="5">
    <location>
        <begin position="135"/>
        <end position="152"/>
    </location>
</feature>
<reference evidence="7 8" key="1">
    <citation type="submission" date="2019-08" db="EMBL/GenBank/DDBJ databases">
        <authorList>
            <person name="Alioto T."/>
            <person name="Alioto T."/>
            <person name="Gomez Garrido J."/>
        </authorList>
    </citation>
    <scope>NUCLEOTIDE SEQUENCE [LARGE SCALE GENOMIC DNA]</scope>
</reference>
<keyword evidence="4 5" id="KW-0472">Membrane</keyword>
<evidence type="ECO:0000256" key="3">
    <source>
        <dbReference type="ARBA" id="ARBA00022989"/>
    </source>
</evidence>
<keyword evidence="8" id="KW-1185">Reference proteome</keyword>
<dbReference type="PANTHER" id="PTHR23291:SF47">
    <property type="entry name" value="TRANSMEMBRANE BAX INHIBITOR MOTIF CONTAINING 7"/>
    <property type="match status" value="1"/>
</dbReference>
<dbReference type="InterPro" id="IPR006214">
    <property type="entry name" value="Bax_inhibitor_1-related"/>
</dbReference>
<keyword evidence="2 5" id="KW-0812">Transmembrane</keyword>
<feature type="transmembrane region" description="Helical" evidence="5">
    <location>
        <begin position="164"/>
        <end position="185"/>
    </location>
</feature>
<evidence type="ECO:0000256" key="4">
    <source>
        <dbReference type="ARBA" id="ARBA00023136"/>
    </source>
</evidence>
<feature type="transmembrane region" description="Helical" evidence="5">
    <location>
        <begin position="221"/>
        <end position="240"/>
    </location>
</feature>
<dbReference type="AlphaFoldDB" id="A0A5E4ND48"/>
<protein>
    <submittedName>
        <fullName evidence="7">Bax inhibitor 1-related</fullName>
    </submittedName>
</protein>
<dbReference type="CDD" id="cd10428">
    <property type="entry name" value="LFG_like"/>
    <property type="match status" value="1"/>
</dbReference>
<organism evidence="7 8">
    <name type="scientific">Cinara cedri</name>
    <dbReference type="NCBI Taxonomy" id="506608"/>
    <lineage>
        <taxon>Eukaryota</taxon>
        <taxon>Metazoa</taxon>
        <taxon>Ecdysozoa</taxon>
        <taxon>Arthropoda</taxon>
        <taxon>Hexapoda</taxon>
        <taxon>Insecta</taxon>
        <taxon>Pterygota</taxon>
        <taxon>Neoptera</taxon>
        <taxon>Paraneoptera</taxon>
        <taxon>Hemiptera</taxon>
        <taxon>Sternorrhyncha</taxon>
        <taxon>Aphidomorpha</taxon>
        <taxon>Aphidoidea</taxon>
        <taxon>Aphididae</taxon>
        <taxon>Lachninae</taxon>
        <taxon>Cinara</taxon>
    </lineage>
</organism>
<proteinExistence type="inferred from homology"/>
<comment type="subcellular location">
    <subcellularLocation>
        <location evidence="1">Membrane</location>
        <topology evidence="1">Multi-pass membrane protein</topology>
    </subcellularLocation>
</comment>
<dbReference type="EMBL" id="CABPRJ010001895">
    <property type="protein sequence ID" value="VVC39511.1"/>
    <property type="molecule type" value="Genomic_DNA"/>
</dbReference>
<feature type="transmembrane region" description="Helical" evidence="5">
    <location>
        <begin position="101"/>
        <end position="123"/>
    </location>
</feature>